<reference evidence="1" key="2">
    <citation type="submission" date="2025-08" db="UniProtKB">
        <authorList>
            <consortium name="Ensembl"/>
        </authorList>
    </citation>
    <scope>IDENTIFICATION</scope>
</reference>
<protein>
    <submittedName>
        <fullName evidence="1">Uncharacterized protein</fullName>
    </submittedName>
</protein>
<reference evidence="1 2" key="1">
    <citation type="submission" date="2013-03" db="EMBL/GenBank/DDBJ databases">
        <authorList>
            <person name="Warren W."/>
            <person name="Wilson R.K."/>
        </authorList>
    </citation>
    <scope>NUCLEOTIDE SEQUENCE</scope>
</reference>
<sequence>MKSRSVAQAGVWWHNLGSLQSSPPGFKGFLCLSLPSSWDYRCPPPRPNFFFLFLVETGFYHVGQAGLELLTSGELPASVSQSAGITGVSHLARPP</sequence>
<organism evidence="1 2">
    <name type="scientific">Macaca fascicularis</name>
    <name type="common">Crab-eating macaque</name>
    <name type="synonym">Cynomolgus monkey</name>
    <dbReference type="NCBI Taxonomy" id="9541"/>
    <lineage>
        <taxon>Eukaryota</taxon>
        <taxon>Metazoa</taxon>
        <taxon>Chordata</taxon>
        <taxon>Craniata</taxon>
        <taxon>Vertebrata</taxon>
        <taxon>Euteleostomi</taxon>
        <taxon>Mammalia</taxon>
        <taxon>Eutheria</taxon>
        <taxon>Euarchontoglires</taxon>
        <taxon>Primates</taxon>
        <taxon>Haplorrhini</taxon>
        <taxon>Catarrhini</taxon>
        <taxon>Cercopithecidae</taxon>
        <taxon>Cercopithecinae</taxon>
        <taxon>Macaca</taxon>
    </lineage>
</organism>
<accession>A0A7N9DEJ7</accession>
<evidence type="ECO:0000313" key="1">
    <source>
        <dbReference type="Ensembl" id="ENSMFAP00000063201.1"/>
    </source>
</evidence>
<dbReference type="Ensembl" id="ENSMFAT00000091774.1">
    <property type="protein sequence ID" value="ENSMFAP00000063201.1"/>
    <property type="gene ID" value="ENSMFAG00000050326.1"/>
</dbReference>
<dbReference type="PRINTS" id="PR02045">
    <property type="entry name" value="F138DOMAIN"/>
</dbReference>
<dbReference type="PANTHER" id="PTHR46254:SF3">
    <property type="entry name" value="SECRETED PROTEIN"/>
    <property type="match status" value="1"/>
</dbReference>
<evidence type="ECO:0000313" key="2">
    <source>
        <dbReference type="Proteomes" id="UP000233100"/>
    </source>
</evidence>
<reference evidence="1" key="3">
    <citation type="submission" date="2025-09" db="UniProtKB">
        <authorList>
            <consortium name="Ensembl"/>
        </authorList>
    </citation>
    <scope>IDENTIFICATION</scope>
</reference>
<dbReference type="AlphaFoldDB" id="A0A7N9DEJ7"/>
<proteinExistence type="predicted"/>
<dbReference type="Proteomes" id="UP000233100">
    <property type="component" value="Chromosome 2"/>
</dbReference>
<name>A0A7N9DEJ7_MACFA</name>
<dbReference type="PANTHER" id="PTHR46254">
    <property type="entry name" value="PROTEIN GVQW1-RELATED"/>
    <property type="match status" value="1"/>
</dbReference>
<dbReference type="GeneTree" id="ENSGT00940000164709"/>
<keyword evidence="2" id="KW-1185">Reference proteome</keyword>